<evidence type="ECO:0008006" key="5">
    <source>
        <dbReference type="Google" id="ProtNLM"/>
    </source>
</evidence>
<name>M0ERF3_9EURY</name>
<dbReference type="Pfam" id="PF11755">
    <property type="entry name" value="DUF3311"/>
    <property type="match status" value="1"/>
</dbReference>
<dbReference type="Proteomes" id="UP000011526">
    <property type="component" value="Unassembled WGS sequence"/>
</dbReference>
<evidence type="ECO:0000313" key="4">
    <source>
        <dbReference type="Proteomes" id="UP000011526"/>
    </source>
</evidence>
<dbReference type="RefSeq" id="WP_004597239.1">
    <property type="nucleotide sequence ID" value="NZ_AOJM01000046.1"/>
</dbReference>
<keyword evidence="4" id="KW-1185">Reference proteome</keyword>
<feature type="transmembrane region" description="Helical" evidence="2">
    <location>
        <begin position="7"/>
        <end position="27"/>
    </location>
</feature>
<evidence type="ECO:0000256" key="1">
    <source>
        <dbReference type="SAM" id="MobiDB-lite"/>
    </source>
</evidence>
<proteinExistence type="predicted"/>
<organism evidence="3 4">
    <name type="scientific">Halorubrum distributum JCM 9100</name>
    <dbReference type="NCBI Taxonomy" id="1227467"/>
    <lineage>
        <taxon>Archaea</taxon>
        <taxon>Methanobacteriati</taxon>
        <taxon>Methanobacteriota</taxon>
        <taxon>Stenosarchaea group</taxon>
        <taxon>Halobacteria</taxon>
        <taxon>Halobacteriales</taxon>
        <taxon>Haloferacaceae</taxon>
        <taxon>Halorubrum</taxon>
        <taxon>Halorubrum distributum group</taxon>
    </lineage>
</organism>
<keyword evidence="2" id="KW-1133">Transmembrane helix</keyword>
<keyword evidence="2" id="KW-0812">Transmembrane</keyword>
<evidence type="ECO:0000256" key="2">
    <source>
        <dbReference type="SAM" id="Phobius"/>
    </source>
</evidence>
<keyword evidence="2" id="KW-0472">Membrane</keyword>
<dbReference type="InterPro" id="IPR021741">
    <property type="entry name" value="DUF3311"/>
</dbReference>
<accession>M0ERF3</accession>
<sequence>MTRSRSDLVWIPTFAILVAFAVPWPLWGVDRVVAGLPVWIWWHVAWLGLCAALFALFVRSGAWERGMGRWAADPVDGTGNGVVDRGGDRR</sequence>
<dbReference type="EMBL" id="AOJM01000046">
    <property type="protein sequence ID" value="ELZ49467.1"/>
    <property type="molecule type" value="Genomic_DNA"/>
</dbReference>
<gene>
    <name evidence="3" type="ORF">C465_07851</name>
</gene>
<reference evidence="3 4" key="1">
    <citation type="journal article" date="2014" name="PLoS Genet.">
        <title>Phylogenetically driven sequencing of extremely halophilic archaea reveals strategies for static and dynamic osmo-response.</title>
        <authorList>
            <person name="Becker E.A."/>
            <person name="Seitzer P.M."/>
            <person name="Tritt A."/>
            <person name="Larsen D."/>
            <person name="Krusor M."/>
            <person name="Yao A.I."/>
            <person name="Wu D."/>
            <person name="Madern D."/>
            <person name="Eisen J.A."/>
            <person name="Darling A.E."/>
            <person name="Facciotti M.T."/>
        </authorList>
    </citation>
    <scope>NUCLEOTIDE SEQUENCE [LARGE SCALE GENOMIC DNA]</scope>
    <source>
        <strain evidence="3 4">JCM 9100</strain>
    </source>
</reference>
<comment type="caution">
    <text evidence="3">The sequence shown here is derived from an EMBL/GenBank/DDBJ whole genome shotgun (WGS) entry which is preliminary data.</text>
</comment>
<dbReference type="PATRIC" id="fig|1227467.4.peg.1527"/>
<feature type="transmembrane region" description="Helical" evidence="2">
    <location>
        <begin position="39"/>
        <end position="58"/>
    </location>
</feature>
<evidence type="ECO:0000313" key="3">
    <source>
        <dbReference type="EMBL" id="ELZ49467.1"/>
    </source>
</evidence>
<dbReference type="AlphaFoldDB" id="M0ERF3"/>
<feature type="region of interest" description="Disordered" evidence="1">
    <location>
        <begin position="69"/>
        <end position="90"/>
    </location>
</feature>
<protein>
    <recommendedName>
        <fullName evidence="5">DUF3311 domain-containing protein</fullName>
    </recommendedName>
</protein>